<organism evidence="2 3">
    <name type="scientific">Mucilaginibacter straminoryzae</name>
    <dbReference type="NCBI Taxonomy" id="2932774"/>
    <lineage>
        <taxon>Bacteria</taxon>
        <taxon>Pseudomonadati</taxon>
        <taxon>Bacteroidota</taxon>
        <taxon>Sphingobacteriia</taxon>
        <taxon>Sphingobacteriales</taxon>
        <taxon>Sphingobacteriaceae</taxon>
        <taxon>Mucilaginibacter</taxon>
    </lineage>
</organism>
<keyword evidence="3" id="KW-1185">Reference proteome</keyword>
<name>A0A9X1X4B5_9SPHI</name>
<proteinExistence type="predicted"/>
<comment type="caution">
    <text evidence="2">The sequence shown here is derived from an EMBL/GenBank/DDBJ whole genome shotgun (WGS) entry which is preliminary data.</text>
</comment>
<reference evidence="2" key="1">
    <citation type="submission" date="2022-04" db="EMBL/GenBank/DDBJ databases">
        <title>Mucilaginibacter sp. RS28 isolated from freshwater.</title>
        <authorList>
            <person name="Ko S.-R."/>
        </authorList>
    </citation>
    <scope>NUCLEOTIDE SEQUENCE</scope>
    <source>
        <strain evidence="2">RS28</strain>
    </source>
</reference>
<dbReference type="Proteomes" id="UP001139450">
    <property type="component" value="Unassembled WGS sequence"/>
</dbReference>
<feature type="signal peptide" evidence="1">
    <location>
        <begin position="1"/>
        <end position="19"/>
    </location>
</feature>
<keyword evidence="1" id="KW-0732">Signal</keyword>
<sequence>MKLLSVILIACMFFLTAFSGLERAEAMPVKKLHQCCKKMAGKVACHHQDNKADSGCDKPACTMMFSCSLCGFIVTEPVRITITPAYALPKPVSLYKMGDLSAYHASNWKPPRTC</sequence>
<feature type="chain" id="PRO_5040769998" evidence="1">
    <location>
        <begin position="20"/>
        <end position="114"/>
    </location>
</feature>
<evidence type="ECO:0000313" key="3">
    <source>
        <dbReference type="Proteomes" id="UP001139450"/>
    </source>
</evidence>
<dbReference type="EMBL" id="JALJEJ010000006">
    <property type="protein sequence ID" value="MCJ8210713.1"/>
    <property type="molecule type" value="Genomic_DNA"/>
</dbReference>
<evidence type="ECO:0000256" key="1">
    <source>
        <dbReference type="SAM" id="SignalP"/>
    </source>
</evidence>
<gene>
    <name evidence="2" type="ORF">MUY27_13430</name>
</gene>
<accession>A0A9X1X4B5</accession>
<dbReference type="RefSeq" id="WP_245130552.1">
    <property type="nucleotide sequence ID" value="NZ_JALJEJ010000006.1"/>
</dbReference>
<dbReference type="AlphaFoldDB" id="A0A9X1X4B5"/>
<protein>
    <submittedName>
        <fullName evidence="2">Uncharacterized protein</fullName>
    </submittedName>
</protein>
<evidence type="ECO:0000313" key="2">
    <source>
        <dbReference type="EMBL" id="MCJ8210713.1"/>
    </source>
</evidence>